<dbReference type="SUPFAM" id="SSF54373">
    <property type="entry name" value="FAD-linked reductases, C-terminal domain"/>
    <property type="match status" value="1"/>
</dbReference>
<feature type="domain" description="FAD-binding" evidence="6">
    <location>
        <begin position="2"/>
        <end position="330"/>
    </location>
</feature>
<dbReference type="InterPro" id="IPR050493">
    <property type="entry name" value="FAD-dep_Monooxygenase_BioMet"/>
</dbReference>
<sequence length="391" mass="42292">MKAIIVGGGIGGLSAAIALHLRGWNVCVCEQAPALTEVGAGLQISPNGWRVIEALGVADHLAKVVFEPEAIEMRLGTSGRRVFHLPMKGYALKRWGAPYFHVHRSDLVDALAARLAELAPDAVRTARPVSGYTSSGVVQFDDGETQDADLVVGADGLHSIIRRQMLGCQSPRYTGNVAWRAVVPLADLENPPPPTACVWAGNKRHAVTTRLRAGTMANFVGMVEQDEPAPEGWRVEGSRDDALAAFLGWDPTIVRLIEHAPVLNRWALFDRPPLPRWHDGRVALLGDAAHPMLPSMAQGAVQALEDAWTLAAILDGADDIEAALGQYYERRIGRTARIQAGSAANARMFHKASVLGRIGFYGPMAVGARLFPSLVHARQDWVYRHDVTGQT</sequence>
<gene>
    <name evidence="7" type="ORF">BWR18_01900</name>
</gene>
<comment type="cofactor">
    <cofactor evidence="1">
        <name>FAD</name>
        <dbReference type="ChEBI" id="CHEBI:57692"/>
    </cofactor>
</comment>
<dbReference type="AlphaFoldDB" id="A0A1P8MR77"/>
<dbReference type="Pfam" id="PF01494">
    <property type="entry name" value="FAD_binding_3"/>
    <property type="match status" value="1"/>
</dbReference>
<keyword evidence="4" id="KW-0560">Oxidoreductase</keyword>
<dbReference type="KEGG" id="tom:BWR18_01900"/>
<dbReference type="EMBL" id="CP019312">
    <property type="protein sequence ID" value="APX10587.1"/>
    <property type="molecule type" value="Genomic_DNA"/>
</dbReference>
<evidence type="ECO:0000313" key="7">
    <source>
        <dbReference type="EMBL" id="APX10587.1"/>
    </source>
</evidence>
<evidence type="ECO:0000256" key="2">
    <source>
        <dbReference type="ARBA" id="ARBA00022630"/>
    </source>
</evidence>
<dbReference type="PANTHER" id="PTHR13789">
    <property type="entry name" value="MONOOXYGENASE"/>
    <property type="match status" value="1"/>
</dbReference>
<evidence type="ECO:0000256" key="1">
    <source>
        <dbReference type="ARBA" id="ARBA00001974"/>
    </source>
</evidence>
<reference evidence="7 8" key="1">
    <citation type="submission" date="2017-01" db="EMBL/GenBank/DDBJ databases">
        <title>Complete genome of Tateyamaria omphalii DOK1-4 isolated from seawater in Dokdo.</title>
        <authorList>
            <person name="Kim J.H."/>
            <person name="Chi W.-J."/>
        </authorList>
    </citation>
    <scope>NUCLEOTIDE SEQUENCE [LARGE SCALE GENOMIC DNA]</scope>
    <source>
        <strain evidence="7 8">DOK1-4</strain>
    </source>
</reference>
<dbReference type="GO" id="GO:0071949">
    <property type="term" value="F:FAD binding"/>
    <property type="evidence" value="ECO:0007669"/>
    <property type="project" value="InterPro"/>
</dbReference>
<dbReference type="GO" id="GO:0004497">
    <property type="term" value="F:monooxygenase activity"/>
    <property type="evidence" value="ECO:0007669"/>
    <property type="project" value="UniProtKB-KW"/>
</dbReference>
<evidence type="ECO:0000256" key="4">
    <source>
        <dbReference type="ARBA" id="ARBA00023002"/>
    </source>
</evidence>
<dbReference type="RefSeq" id="WP_076626454.1">
    <property type="nucleotide sequence ID" value="NZ_CP019312.1"/>
</dbReference>
<accession>A0A1P8MR77</accession>
<evidence type="ECO:0000256" key="3">
    <source>
        <dbReference type="ARBA" id="ARBA00022827"/>
    </source>
</evidence>
<evidence type="ECO:0000259" key="6">
    <source>
        <dbReference type="Pfam" id="PF01494"/>
    </source>
</evidence>
<dbReference type="OrthoDB" id="4230779at2"/>
<name>A0A1P8MR77_9RHOB</name>
<dbReference type="PRINTS" id="PR00420">
    <property type="entry name" value="RNGMNOXGNASE"/>
</dbReference>
<dbReference type="InterPro" id="IPR036188">
    <property type="entry name" value="FAD/NAD-bd_sf"/>
</dbReference>
<proteinExistence type="predicted"/>
<dbReference type="InterPro" id="IPR002938">
    <property type="entry name" value="FAD-bd"/>
</dbReference>
<keyword evidence="5 7" id="KW-0503">Monooxygenase</keyword>
<dbReference type="Gene3D" id="3.50.50.60">
    <property type="entry name" value="FAD/NAD(P)-binding domain"/>
    <property type="match status" value="1"/>
</dbReference>
<organism evidence="7 8">
    <name type="scientific">Tateyamaria omphalii</name>
    <dbReference type="NCBI Taxonomy" id="299262"/>
    <lineage>
        <taxon>Bacteria</taxon>
        <taxon>Pseudomonadati</taxon>
        <taxon>Pseudomonadota</taxon>
        <taxon>Alphaproteobacteria</taxon>
        <taxon>Rhodobacterales</taxon>
        <taxon>Roseobacteraceae</taxon>
        <taxon>Tateyamaria</taxon>
    </lineage>
</organism>
<protein>
    <submittedName>
        <fullName evidence="7">Monooxygenase</fullName>
    </submittedName>
</protein>
<keyword evidence="8" id="KW-1185">Reference proteome</keyword>
<evidence type="ECO:0000313" key="8">
    <source>
        <dbReference type="Proteomes" id="UP000186336"/>
    </source>
</evidence>
<dbReference type="PANTHER" id="PTHR13789:SF318">
    <property type="entry name" value="GERANYLGERANYL DIPHOSPHATE REDUCTASE"/>
    <property type="match status" value="1"/>
</dbReference>
<dbReference type="SUPFAM" id="SSF51905">
    <property type="entry name" value="FAD/NAD(P)-binding domain"/>
    <property type="match status" value="1"/>
</dbReference>
<dbReference type="STRING" id="299262.BWR18_01900"/>
<dbReference type="Proteomes" id="UP000186336">
    <property type="component" value="Chromosome"/>
</dbReference>
<keyword evidence="2" id="KW-0285">Flavoprotein</keyword>
<keyword evidence="3" id="KW-0274">FAD</keyword>
<evidence type="ECO:0000256" key="5">
    <source>
        <dbReference type="ARBA" id="ARBA00023033"/>
    </source>
</evidence>